<evidence type="ECO:0000313" key="3">
    <source>
        <dbReference type="Proteomes" id="UP000199645"/>
    </source>
</evidence>
<dbReference type="Pfam" id="PF03466">
    <property type="entry name" value="LysR_substrate"/>
    <property type="match status" value="1"/>
</dbReference>
<dbReference type="Proteomes" id="UP000199645">
    <property type="component" value="Unassembled WGS sequence"/>
</dbReference>
<sequence>MAPGRFLIAEVKFAAVSSGQAFAFAPRDWSTPLPAGVVWRPLTGSPLVRRTWAVWPADSRRRDLATLIAQLDQGL</sequence>
<proteinExistence type="predicted"/>
<organism evidence="2 3">
    <name type="scientific">Actinoplanes philippinensis</name>
    <dbReference type="NCBI Taxonomy" id="35752"/>
    <lineage>
        <taxon>Bacteria</taxon>
        <taxon>Bacillati</taxon>
        <taxon>Actinomycetota</taxon>
        <taxon>Actinomycetes</taxon>
        <taxon>Micromonosporales</taxon>
        <taxon>Micromonosporaceae</taxon>
        <taxon>Actinoplanes</taxon>
    </lineage>
</organism>
<reference evidence="2 3" key="1">
    <citation type="submission" date="2016-10" db="EMBL/GenBank/DDBJ databases">
        <authorList>
            <person name="de Groot N.N."/>
        </authorList>
    </citation>
    <scope>NUCLEOTIDE SEQUENCE [LARGE SCALE GENOMIC DNA]</scope>
    <source>
        <strain evidence="2 3">DSM 43019</strain>
    </source>
</reference>
<gene>
    <name evidence="2" type="ORF">SAMN05421541_108138</name>
</gene>
<dbReference type="AlphaFoldDB" id="A0A1I2HG18"/>
<evidence type="ECO:0000259" key="1">
    <source>
        <dbReference type="Pfam" id="PF03466"/>
    </source>
</evidence>
<evidence type="ECO:0000313" key="2">
    <source>
        <dbReference type="EMBL" id="SFF28478.1"/>
    </source>
</evidence>
<dbReference type="RefSeq" id="WP_177319834.1">
    <property type="nucleotide sequence ID" value="NZ_BOMT01000085.1"/>
</dbReference>
<name>A0A1I2HG18_9ACTN</name>
<keyword evidence="3" id="KW-1185">Reference proteome</keyword>
<protein>
    <submittedName>
        <fullName evidence="2">LysR substrate binding domain-containing protein</fullName>
    </submittedName>
</protein>
<dbReference type="SUPFAM" id="SSF53850">
    <property type="entry name" value="Periplasmic binding protein-like II"/>
    <property type="match status" value="1"/>
</dbReference>
<dbReference type="InterPro" id="IPR005119">
    <property type="entry name" value="LysR_subst-bd"/>
</dbReference>
<dbReference type="EMBL" id="FONV01000008">
    <property type="protein sequence ID" value="SFF28478.1"/>
    <property type="molecule type" value="Genomic_DNA"/>
</dbReference>
<accession>A0A1I2HG18</accession>
<feature type="domain" description="LysR substrate-binding" evidence="1">
    <location>
        <begin position="11"/>
        <end position="72"/>
    </location>
</feature>